<dbReference type="InterPro" id="IPR045886">
    <property type="entry name" value="ThiF/MoeB/HesA"/>
</dbReference>
<proteinExistence type="predicted"/>
<dbReference type="GO" id="GO:0061605">
    <property type="term" value="F:molybdopterin-synthase adenylyltransferase activity"/>
    <property type="evidence" value="ECO:0007669"/>
    <property type="project" value="UniProtKB-EC"/>
</dbReference>
<dbReference type="EC" id="2.7.7.80" evidence="2"/>
<feature type="domain" description="THIF-type NAD/FAD binding fold" evidence="1">
    <location>
        <begin position="9"/>
        <end position="243"/>
    </location>
</feature>
<dbReference type="PANTHER" id="PTHR10953">
    <property type="entry name" value="UBIQUITIN-ACTIVATING ENZYME E1"/>
    <property type="match status" value="1"/>
</dbReference>
<dbReference type="Gene3D" id="3.40.50.720">
    <property type="entry name" value="NAD(P)-binding Rossmann-like Domain"/>
    <property type="match status" value="1"/>
</dbReference>
<evidence type="ECO:0000259" key="1">
    <source>
        <dbReference type="Pfam" id="PF00899"/>
    </source>
</evidence>
<gene>
    <name evidence="2" type="primary">moeB</name>
    <name evidence="2" type="ORF">MECH1_V1_0249</name>
</gene>
<dbReference type="EMBL" id="OZ026884">
    <property type="protein sequence ID" value="CAL1239025.1"/>
    <property type="molecule type" value="Genomic_DNA"/>
</dbReference>
<evidence type="ECO:0000313" key="3">
    <source>
        <dbReference type="Proteomes" id="UP001497493"/>
    </source>
</evidence>
<name>A0ABP1C489_9GAMM</name>
<dbReference type="Pfam" id="PF00899">
    <property type="entry name" value="ThiF"/>
    <property type="match status" value="1"/>
</dbReference>
<organism evidence="2 3">
    <name type="scientific">Candidatus Methylocalor cossyra</name>
    <dbReference type="NCBI Taxonomy" id="3108543"/>
    <lineage>
        <taxon>Bacteria</taxon>
        <taxon>Pseudomonadati</taxon>
        <taxon>Pseudomonadota</taxon>
        <taxon>Gammaproteobacteria</taxon>
        <taxon>Methylococcales</taxon>
        <taxon>Methylococcaceae</taxon>
        <taxon>Candidatus Methylocalor</taxon>
    </lineage>
</organism>
<keyword evidence="2" id="KW-0808">Transferase</keyword>
<dbReference type="NCBIfam" id="NF004281">
    <property type="entry name" value="PRK05690.1"/>
    <property type="match status" value="1"/>
</dbReference>
<dbReference type="RefSeq" id="WP_348758622.1">
    <property type="nucleotide sequence ID" value="NZ_OZ026884.1"/>
</dbReference>
<protein>
    <submittedName>
        <fullName evidence="2">Molybdopterin-synthase adenylyltransferase</fullName>
        <ecNumber evidence="2">2.7.7.80</ecNumber>
    </submittedName>
</protein>
<dbReference type="Proteomes" id="UP001497493">
    <property type="component" value="Chromosome"/>
</dbReference>
<reference evidence="2 3" key="1">
    <citation type="submission" date="2024-04" db="EMBL/GenBank/DDBJ databases">
        <authorList>
            <person name="Cremers G."/>
        </authorList>
    </citation>
    <scope>NUCLEOTIDE SEQUENCE [LARGE SCALE GENOMIC DNA]</scope>
    <source>
        <strain evidence="2">MeCH1-AG</strain>
    </source>
</reference>
<keyword evidence="2" id="KW-0548">Nucleotidyltransferase</keyword>
<sequence length="252" mass="27235">MDDLQLLRYSRQILLPQIDLEGQEKLSRSRVLIVGLGGLGSPAAMYLAAAGVGELVLNDYDTVDLTNLQRQIIHGTDNLSERKVHSARKTVVRLNPATRVVPIDRRLEGPELDHTVAEMDVVLDCSDNFATRFALNRACVKTGKPLVSGAVIRFEGQLAVFEPGRNDSPCYNCLYATQEELAEGCAQTGVVAPLPGVVGSLQALEAIKLLLGIGAPSYGRLLLFDGLRLEWNSIALRKNPHCPTCGGADHGP</sequence>
<dbReference type="CDD" id="cd00757">
    <property type="entry name" value="ThiF_MoeB_HesA_family"/>
    <property type="match status" value="1"/>
</dbReference>
<evidence type="ECO:0000313" key="2">
    <source>
        <dbReference type="EMBL" id="CAL1239025.1"/>
    </source>
</evidence>
<dbReference type="InterPro" id="IPR000594">
    <property type="entry name" value="ThiF_NAD_FAD-bd"/>
</dbReference>
<keyword evidence="3" id="KW-1185">Reference proteome</keyword>
<dbReference type="SUPFAM" id="SSF69572">
    <property type="entry name" value="Activating enzymes of the ubiquitin-like proteins"/>
    <property type="match status" value="1"/>
</dbReference>
<accession>A0ABP1C489</accession>
<dbReference type="PANTHER" id="PTHR10953:SF102">
    <property type="entry name" value="ADENYLYLTRANSFERASE AND SULFURTRANSFERASE MOCS3"/>
    <property type="match status" value="1"/>
</dbReference>
<dbReference type="InterPro" id="IPR035985">
    <property type="entry name" value="Ubiquitin-activating_enz"/>
</dbReference>